<keyword evidence="2" id="KW-0472">Membrane</keyword>
<evidence type="ECO:0000313" key="4">
    <source>
        <dbReference type="Proteomes" id="UP000494165"/>
    </source>
</evidence>
<dbReference type="AlphaFoldDB" id="A0A8S1DRB8"/>
<organism evidence="3 4">
    <name type="scientific">Cloeon dipterum</name>
    <dbReference type="NCBI Taxonomy" id="197152"/>
    <lineage>
        <taxon>Eukaryota</taxon>
        <taxon>Metazoa</taxon>
        <taxon>Ecdysozoa</taxon>
        <taxon>Arthropoda</taxon>
        <taxon>Hexapoda</taxon>
        <taxon>Insecta</taxon>
        <taxon>Pterygota</taxon>
        <taxon>Palaeoptera</taxon>
        <taxon>Ephemeroptera</taxon>
        <taxon>Pisciforma</taxon>
        <taxon>Baetidae</taxon>
        <taxon>Cloeon</taxon>
    </lineage>
</organism>
<keyword evidence="2" id="KW-0812">Transmembrane</keyword>
<feature type="transmembrane region" description="Helical" evidence="2">
    <location>
        <begin position="82"/>
        <end position="103"/>
    </location>
</feature>
<feature type="compositionally biased region" description="Basic and acidic residues" evidence="1">
    <location>
        <begin position="13"/>
        <end position="30"/>
    </location>
</feature>
<comment type="caution">
    <text evidence="3">The sequence shown here is derived from an EMBL/GenBank/DDBJ whole genome shotgun (WGS) entry which is preliminary data.</text>
</comment>
<evidence type="ECO:0000256" key="1">
    <source>
        <dbReference type="SAM" id="MobiDB-lite"/>
    </source>
</evidence>
<name>A0A8S1DRB8_9INSE</name>
<proteinExistence type="predicted"/>
<dbReference type="Proteomes" id="UP000494165">
    <property type="component" value="Unassembled WGS sequence"/>
</dbReference>
<keyword evidence="2" id="KW-1133">Transmembrane helix</keyword>
<accession>A0A8S1DRB8</accession>
<feature type="region of interest" description="Disordered" evidence="1">
    <location>
        <begin position="13"/>
        <end position="72"/>
    </location>
</feature>
<reference evidence="3 4" key="1">
    <citation type="submission" date="2020-04" db="EMBL/GenBank/DDBJ databases">
        <authorList>
            <person name="Alioto T."/>
            <person name="Alioto T."/>
            <person name="Gomez Garrido J."/>
        </authorList>
    </citation>
    <scope>NUCLEOTIDE SEQUENCE [LARGE SCALE GENOMIC DNA]</scope>
</reference>
<protein>
    <submittedName>
        <fullName evidence="3">Uncharacterized protein</fullName>
    </submittedName>
</protein>
<evidence type="ECO:0000313" key="3">
    <source>
        <dbReference type="EMBL" id="CAB3383061.1"/>
    </source>
</evidence>
<gene>
    <name evidence="3" type="ORF">CLODIP_2_CD06348</name>
</gene>
<evidence type="ECO:0000256" key="2">
    <source>
        <dbReference type="SAM" id="Phobius"/>
    </source>
</evidence>
<keyword evidence="4" id="KW-1185">Reference proteome</keyword>
<dbReference type="EMBL" id="CADEPI010000294">
    <property type="protein sequence ID" value="CAB3383061.1"/>
    <property type="molecule type" value="Genomic_DNA"/>
</dbReference>
<sequence>MYQIHIRGNVDITLEKRETNDETEDTHELEFTPDPPGTRGSTPPEAIAGTSKQNTLDPPGTGGESSNGQEQEASAVPKVCNLIWTVALFGSLSFACAFIMYMCHATAMLRNEILSRKHNLTNDS</sequence>